<reference evidence="4" key="1">
    <citation type="submission" date="2016-10" db="EMBL/GenBank/DDBJ databases">
        <authorList>
            <person name="Benchimol M."/>
            <person name="Almeida L.G."/>
            <person name="Vasconcelos A.T."/>
            <person name="Perreira-Neves A."/>
            <person name="Rosa I.A."/>
            <person name="Tasca T."/>
            <person name="Bogo M.R."/>
            <person name="de Souza W."/>
        </authorList>
    </citation>
    <scope>NUCLEOTIDE SEQUENCE [LARGE SCALE GENOMIC DNA]</scope>
    <source>
        <strain evidence="4">K</strain>
    </source>
</reference>
<dbReference type="SUPFAM" id="SSF57850">
    <property type="entry name" value="RING/U-box"/>
    <property type="match status" value="1"/>
</dbReference>
<evidence type="ECO:0000259" key="2">
    <source>
        <dbReference type="PROSITE" id="PS50081"/>
    </source>
</evidence>
<keyword evidence="5" id="KW-1185">Reference proteome</keyword>
<accession>A0A1J4JEK3</accession>
<evidence type="ECO:0000256" key="1">
    <source>
        <dbReference type="PROSITE-ProRule" id="PRU00175"/>
    </source>
</evidence>
<comment type="caution">
    <text evidence="4">The sequence shown here is derived from an EMBL/GenBank/DDBJ whole genome shotgun (WGS) entry which is preliminary data.</text>
</comment>
<dbReference type="InterPro" id="IPR001841">
    <property type="entry name" value="Znf_RING"/>
</dbReference>
<feature type="domain" description="Phorbol-ester/DAG-type" evidence="2">
    <location>
        <begin position="161"/>
        <end position="213"/>
    </location>
</feature>
<dbReference type="GeneID" id="94829677"/>
<evidence type="ECO:0000313" key="4">
    <source>
        <dbReference type="EMBL" id="OHS97089.1"/>
    </source>
</evidence>
<dbReference type="GO" id="GO:0004842">
    <property type="term" value="F:ubiquitin-protein transferase activity"/>
    <property type="evidence" value="ECO:0007669"/>
    <property type="project" value="TreeGrafter"/>
</dbReference>
<evidence type="ECO:0008006" key="6">
    <source>
        <dbReference type="Google" id="ProtNLM"/>
    </source>
</evidence>
<dbReference type="InterPro" id="IPR036388">
    <property type="entry name" value="WH-like_DNA-bd_sf"/>
</dbReference>
<organism evidence="4 5">
    <name type="scientific">Tritrichomonas foetus</name>
    <dbReference type="NCBI Taxonomy" id="1144522"/>
    <lineage>
        <taxon>Eukaryota</taxon>
        <taxon>Metamonada</taxon>
        <taxon>Parabasalia</taxon>
        <taxon>Tritrichomonadida</taxon>
        <taxon>Tritrichomonadidae</taxon>
        <taxon>Tritrichomonas</taxon>
    </lineage>
</organism>
<proteinExistence type="predicted"/>
<dbReference type="InterPro" id="IPR011513">
    <property type="entry name" value="Nse1"/>
</dbReference>
<dbReference type="PROSITE" id="PS50089">
    <property type="entry name" value="ZF_RING_2"/>
    <property type="match status" value="1"/>
</dbReference>
<dbReference type="OrthoDB" id="185455at2759"/>
<name>A0A1J4JEK3_9EUKA</name>
<dbReference type="Proteomes" id="UP000179807">
    <property type="component" value="Unassembled WGS sequence"/>
</dbReference>
<gene>
    <name evidence="4" type="ORF">TRFO_09649</name>
</gene>
<dbReference type="RefSeq" id="XP_068350226.1">
    <property type="nucleotide sequence ID" value="XM_068494973.1"/>
</dbReference>
<dbReference type="AlphaFoldDB" id="A0A1J4JEK3"/>
<dbReference type="PANTHER" id="PTHR20973">
    <property type="entry name" value="NON-SMC ELEMENT 1-RELATED"/>
    <property type="match status" value="1"/>
</dbReference>
<evidence type="ECO:0000259" key="3">
    <source>
        <dbReference type="PROSITE" id="PS50089"/>
    </source>
</evidence>
<dbReference type="InterPro" id="IPR002219">
    <property type="entry name" value="PKC_DAG/PE"/>
</dbReference>
<dbReference type="InterPro" id="IPR013083">
    <property type="entry name" value="Znf_RING/FYVE/PHD"/>
</dbReference>
<dbReference type="PROSITE" id="PS50081">
    <property type="entry name" value="ZF_DAG_PE_2"/>
    <property type="match status" value="1"/>
</dbReference>
<dbReference type="Gene3D" id="1.10.10.10">
    <property type="entry name" value="Winged helix-like DNA-binding domain superfamily/Winged helix DNA-binding domain"/>
    <property type="match status" value="1"/>
</dbReference>
<dbReference type="EMBL" id="MLAK01001137">
    <property type="protein sequence ID" value="OHS97089.1"/>
    <property type="molecule type" value="Genomic_DNA"/>
</dbReference>
<evidence type="ECO:0000313" key="5">
    <source>
        <dbReference type="Proteomes" id="UP000179807"/>
    </source>
</evidence>
<keyword evidence="1" id="KW-0862">Zinc</keyword>
<dbReference type="GO" id="GO:0005634">
    <property type="term" value="C:nucleus"/>
    <property type="evidence" value="ECO:0007669"/>
    <property type="project" value="TreeGrafter"/>
</dbReference>
<dbReference type="Gene3D" id="3.30.40.10">
    <property type="entry name" value="Zinc/RING finger domain, C3HC4 (zinc finger)"/>
    <property type="match status" value="1"/>
</dbReference>
<feature type="domain" description="RING-type" evidence="3">
    <location>
        <begin position="178"/>
        <end position="217"/>
    </location>
</feature>
<protein>
    <recommendedName>
        <fullName evidence="6">Non-structural maintenance of chromosomes element 1 homolog</fullName>
    </recommendedName>
</protein>
<dbReference type="GO" id="GO:0008270">
    <property type="term" value="F:zinc ion binding"/>
    <property type="evidence" value="ECO:0007669"/>
    <property type="project" value="UniProtKB-KW"/>
</dbReference>
<keyword evidence="1" id="KW-0479">Metal-binding</keyword>
<keyword evidence="1" id="KW-0863">Zinc-finger</keyword>
<dbReference type="VEuPathDB" id="TrichDB:TRFO_09649"/>
<dbReference type="CDD" id="cd16448">
    <property type="entry name" value="RING-H2"/>
    <property type="match status" value="1"/>
</dbReference>
<dbReference type="GO" id="GO:0000724">
    <property type="term" value="P:double-strand break repair via homologous recombination"/>
    <property type="evidence" value="ECO:0007669"/>
    <property type="project" value="TreeGrafter"/>
</dbReference>
<sequence>MSNKSINIRNTIIQTLFTKPYFTKEELQNILRRHEIPFDSFIKDTTELLHHLGFELRSIISDYTDATYYGICQTLEDSSASESLGLKAEQVQLYFRFIDSIINSARDLHSSVTIGEVLDLAPPEMAQSFAQETINKFCQIGCCEKRGDRIRIGPRGILEFKTTFSQLAAKDDADIHSCTICLDFMLAGIKCAQCNCFIHKRCVQSLNQDRWECPVCKNTDPYVEFGM</sequence>
<dbReference type="GO" id="GO:0030915">
    <property type="term" value="C:Smc5-Smc6 complex"/>
    <property type="evidence" value="ECO:0007669"/>
    <property type="project" value="InterPro"/>
</dbReference>
<dbReference type="PANTHER" id="PTHR20973:SF0">
    <property type="entry name" value="NON-STRUCTURAL MAINTENANCE OF CHROMOSOMES ELEMENT 1 HOMOLOG"/>
    <property type="match status" value="1"/>
</dbReference>